<proteinExistence type="predicted"/>
<name>A0A9Q9B4J1_9PEZI</name>
<evidence type="ECO:0000256" key="1">
    <source>
        <dbReference type="SAM" id="MobiDB-lite"/>
    </source>
</evidence>
<dbReference type="AlphaFoldDB" id="A0A9Q9B4J1"/>
<organism evidence="2 3">
    <name type="scientific">Septoria linicola</name>
    <dbReference type="NCBI Taxonomy" id="215465"/>
    <lineage>
        <taxon>Eukaryota</taxon>
        <taxon>Fungi</taxon>
        <taxon>Dikarya</taxon>
        <taxon>Ascomycota</taxon>
        <taxon>Pezizomycotina</taxon>
        <taxon>Dothideomycetes</taxon>
        <taxon>Dothideomycetidae</taxon>
        <taxon>Mycosphaerellales</taxon>
        <taxon>Mycosphaerellaceae</taxon>
        <taxon>Septoria</taxon>
    </lineage>
</organism>
<sequence length="218" mass="23531">MAGSRGMAAVIETYSSADYVESDEALEDEAALIHRADIKNGDNRDLITEQNRRDLKKNYKLLVDGVDHPSAESVPGDAEPDKPSQPLPQPQPQPNVDPDKDPKPNPDRPQPDPDVRPSDAPRPTPRPPTQSQPKPDPKPEQNPAPNATPKPNPPKGNMPSPWKPVSKVGKVFGSIFGGLFGTGKLIPSTNSAPATYNLANMPDGTTRWGGKINFKSQT</sequence>
<protein>
    <submittedName>
        <fullName evidence="2">Uncharacterized protein</fullName>
    </submittedName>
</protein>
<feature type="compositionally biased region" description="Pro residues" evidence="1">
    <location>
        <begin position="120"/>
        <end position="130"/>
    </location>
</feature>
<dbReference type="EMBL" id="CP099426">
    <property type="protein sequence ID" value="USW57222.1"/>
    <property type="molecule type" value="Genomic_DNA"/>
</dbReference>
<keyword evidence="3" id="KW-1185">Reference proteome</keyword>
<feature type="compositionally biased region" description="Pro residues" evidence="1">
    <location>
        <begin position="140"/>
        <end position="156"/>
    </location>
</feature>
<accession>A0A9Q9B4J1</accession>
<dbReference type="Proteomes" id="UP001056384">
    <property type="component" value="Chromosome 9"/>
</dbReference>
<evidence type="ECO:0000313" key="3">
    <source>
        <dbReference type="Proteomes" id="UP001056384"/>
    </source>
</evidence>
<evidence type="ECO:0000313" key="2">
    <source>
        <dbReference type="EMBL" id="USW57222.1"/>
    </source>
</evidence>
<feature type="region of interest" description="Disordered" evidence="1">
    <location>
        <begin position="59"/>
        <end position="168"/>
    </location>
</feature>
<gene>
    <name evidence="2" type="ORF">Slin15195_G105410</name>
</gene>
<feature type="compositionally biased region" description="Basic and acidic residues" evidence="1">
    <location>
        <begin position="97"/>
        <end position="119"/>
    </location>
</feature>
<feature type="compositionally biased region" description="Pro residues" evidence="1">
    <location>
        <begin position="83"/>
        <end position="95"/>
    </location>
</feature>
<reference evidence="2" key="1">
    <citation type="submission" date="2022-06" db="EMBL/GenBank/DDBJ databases">
        <title>Complete genome sequences of two strains of the flax pathogen Septoria linicola.</title>
        <authorList>
            <person name="Lapalu N."/>
            <person name="Simon A."/>
            <person name="Demenou B."/>
            <person name="Paumier D."/>
            <person name="Guillot M.-P."/>
            <person name="Gout L."/>
            <person name="Valade R."/>
        </authorList>
    </citation>
    <scope>NUCLEOTIDE SEQUENCE</scope>
    <source>
        <strain evidence="2">SE15195</strain>
    </source>
</reference>